<dbReference type="AlphaFoldDB" id="A0A2B7X2U6"/>
<name>A0A2B7X2U6_9EURO</name>
<gene>
    <name evidence="6" type="ORF">GX51_04259</name>
</gene>
<dbReference type="Pfam" id="PF00172">
    <property type="entry name" value="Zn_clus"/>
    <property type="match status" value="1"/>
</dbReference>
<dbReference type="InterPro" id="IPR036864">
    <property type="entry name" value="Zn2-C6_fun-type_DNA-bd_sf"/>
</dbReference>
<keyword evidence="1" id="KW-0805">Transcription regulation</keyword>
<dbReference type="GO" id="GO:0003677">
    <property type="term" value="F:DNA binding"/>
    <property type="evidence" value="ECO:0007669"/>
    <property type="project" value="UniProtKB-KW"/>
</dbReference>
<dbReference type="Proteomes" id="UP000224080">
    <property type="component" value="Unassembled WGS sequence"/>
</dbReference>
<dbReference type="PANTHER" id="PTHR47657:SF7">
    <property type="entry name" value="STEROL REGULATORY ELEMENT-BINDING PROTEIN ECM22"/>
    <property type="match status" value="1"/>
</dbReference>
<sequence length="534" mass="58504">MEKKVRKRGTHQKSRWGCVSCKKKRVKCDEQKPACANCRIRDLRCVYPSSEIAVAEAHNTTARDISLLQHAALSSNSPNQTAPISASSSSVCPSDSSLIWQALTWMTAPRASSGISIPSPLTFSSTPTSNRLLELELLHRWSTRTWQAICTSPGCDTVLLSGVPRVSMKNGYLLNSLFALSALDLASNGHDPSNKSLVVTRDRYKYKSAALEYANKANVAFREALNDADKVLTPRKLSSLFFFASFTAVLNLAFPSPKHQTSALENLATSMALYVGSSYVGRSNLDWLNRASCSLTRVVEQFLPPIPPEVMHKLDIDTQLAIVALQSLVKRVRVPVRLPEESLRGATVSHGNDCDNSRSAGNNSKKKLLPLACEIPAYKLAASQIEYTFMSDATHTRFKALFFTILAVGGRELAAAFREREPLALFIMIFWAVLIHRSARSNVMWWVGNIGQEIVDEISEVLVTSPFVQLDGVGKTIVWARREVGLDSVSESGLSPTSLSFLVLLKSRCGGLSTAATSVLPIQNRSERLEGTSG</sequence>
<protein>
    <recommendedName>
        <fullName evidence="5">Zn(2)-C6 fungal-type domain-containing protein</fullName>
    </recommendedName>
</protein>
<keyword evidence="7" id="KW-1185">Reference proteome</keyword>
<comment type="caution">
    <text evidence="6">The sequence shown here is derived from an EMBL/GenBank/DDBJ whole genome shotgun (WGS) entry which is preliminary data.</text>
</comment>
<dbReference type="InterPro" id="IPR052400">
    <property type="entry name" value="Zn2-C6_fungal_TF"/>
</dbReference>
<keyword evidence="4" id="KW-0539">Nucleus</keyword>
<evidence type="ECO:0000256" key="1">
    <source>
        <dbReference type="ARBA" id="ARBA00023015"/>
    </source>
</evidence>
<evidence type="ECO:0000313" key="6">
    <source>
        <dbReference type="EMBL" id="PGH03072.1"/>
    </source>
</evidence>
<dbReference type="SMART" id="SM00066">
    <property type="entry name" value="GAL4"/>
    <property type="match status" value="1"/>
</dbReference>
<keyword evidence="2" id="KW-0238">DNA-binding</keyword>
<organism evidence="6 7">
    <name type="scientific">Blastomyces parvus</name>
    <dbReference type="NCBI Taxonomy" id="2060905"/>
    <lineage>
        <taxon>Eukaryota</taxon>
        <taxon>Fungi</taxon>
        <taxon>Dikarya</taxon>
        <taxon>Ascomycota</taxon>
        <taxon>Pezizomycotina</taxon>
        <taxon>Eurotiomycetes</taxon>
        <taxon>Eurotiomycetidae</taxon>
        <taxon>Onygenales</taxon>
        <taxon>Ajellomycetaceae</taxon>
        <taxon>Blastomyces</taxon>
    </lineage>
</organism>
<keyword evidence="3" id="KW-0804">Transcription</keyword>
<evidence type="ECO:0000313" key="7">
    <source>
        <dbReference type="Proteomes" id="UP000224080"/>
    </source>
</evidence>
<dbReference type="Gene3D" id="4.10.240.10">
    <property type="entry name" value="Zn(2)-C6 fungal-type DNA-binding domain"/>
    <property type="match status" value="1"/>
</dbReference>
<reference evidence="6 7" key="1">
    <citation type="submission" date="2017-10" db="EMBL/GenBank/DDBJ databases">
        <title>Comparative genomics in systemic dimorphic fungi from Ajellomycetaceae.</title>
        <authorList>
            <person name="Munoz J.F."/>
            <person name="Mcewen J.G."/>
            <person name="Clay O.K."/>
            <person name="Cuomo C.A."/>
        </authorList>
    </citation>
    <scope>NUCLEOTIDE SEQUENCE [LARGE SCALE GENOMIC DNA]</scope>
    <source>
        <strain evidence="6 7">UAMH130</strain>
    </source>
</reference>
<dbReference type="InterPro" id="IPR001138">
    <property type="entry name" value="Zn2Cys6_DnaBD"/>
</dbReference>
<dbReference type="EMBL" id="PDNC01000052">
    <property type="protein sequence ID" value="PGH03072.1"/>
    <property type="molecule type" value="Genomic_DNA"/>
</dbReference>
<dbReference type="GO" id="GO:0008270">
    <property type="term" value="F:zinc ion binding"/>
    <property type="evidence" value="ECO:0007669"/>
    <property type="project" value="InterPro"/>
</dbReference>
<dbReference type="PROSITE" id="PS50048">
    <property type="entry name" value="ZN2_CY6_FUNGAL_2"/>
    <property type="match status" value="1"/>
</dbReference>
<dbReference type="CDD" id="cd00067">
    <property type="entry name" value="GAL4"/>
    <property type="match status" value="1"/>
</dbReference>
<dbReference type="PANTHER" id="PTHR47657">
    <property type="entry name" value="STEROL REGULATORY ELEMENT-BINDING PROTEIN ECM22"/>
    <property type="match status" value="1"/>
</dbReference>
<proteinExistence type="predicted"/>
<dbReference type="OrthoDB" id="5295362at2759"/>
<evidence type="ECO:0000256" key="4">
    <source>
        <dbReference type="ARBA" id="ARBA00023242"/>
    </source>
</evidence>
<evidence type="ECO:0000259" key="5">
    <source>
        <dbReference type="PROSITE" id="PS50048"/>
    </source>
</evidence>
<accession>A0A2B7X2U6</accession>
<evidence type="ECO:0000256" key="2">
    <source>
        <dbReference type="ARBA" id="ARBA00023125"/>
    </source>
</evidence>
<feature type="domain" description="Zn(2)-C6 fungal-type" evidence="5">
    <location>
        <begin position="17"/>
        <end position="47"/>
    </location>
</feature>
<dbReference type="SUPFAM" id="SSF57701">
    <property type="entry name" value="Zn2/Cys6 DNA-binding domain"/>
    <property type="match status" value="1"/>
</dbReference>
<dbReference type="STRING" id="2060905.A0A2B7X2U6"/>
<dbReference type="PROSITE" id="PS00463">
    <property type="entry name" value="ZN2_CY6_FUNGAL_1"/>
    <property type="match status" value="1"/>
</dbReference>
<dbReference type="GO" id="GO:0000981">
    <property type="term" value="F:DNA-binding transcription factor activity, RNA polymerase II-specific"/>
    <property type="evidence" value="ECO:0007669"/>
    <property type="project" value="InterPro"/>
</dbReference>
<evidence type="ECO:0000256" key="3">
    <source>
        <dbReference type="ARBA" id="ARBA00023163"/>
    </source>
</evidence>